<gene>
    <name evidence="1" type="ORF">Micbo1qcDRAFT_169020</name>
</gene>
<name>A0A136ILZ8_9PEZI</name>
<evidence type="ECO:0000313" key="2">
    <source>
        <dbReference type="Proteomes" id="UP000070501"/>
    </source>
</evidence>
<dbReference type="AlphaFoldDB" id="A0A136ILZ8"/>
<reference evidence="2" key="1">
    <citation type="submission" date="2016-02" db="EMBL/GenBank/DDBJ databases">
        <title>Draft genome sequence of Microdochium bolleyi, a fungal endophyte of beachgrass.</title>
        <authorList>
            <consortium name="DOE Joint Genome Institute"/>
            <person name="David A.S."/>
            <person name="May G."/>
            <person name="Haridas S."/>
            <person name="Lim J."/>
            <person name="Wang M."/>
            <person name="Labutti K."/>
            <person name="Lipzen A."/>
            <person name="Barry K."/>
            <person name="Grigoriev I.V."/>
        </authorList>
    </citation>
    <scope>NUCLEOTIDE SEQUENCE [LARGE SCALE GENOMIC DNA]</scope>
    <source>
        <strain evidence="2">J235TASD1</strain>
    </source>
</reference>
<sequence length="354" mass="40027">MGDNFDNSQSYPRYWLITAPRTASNLLVTMLNLEEQNVGELRHGGYFFMRSVMTRFPLYFAKGPIETWPEQDRNAVDNVSREVFDTVQDHIEATEKAGKTIFVKEHALFMTDPRIESQYMFREAHAQNAACAPTGQEELSVLPARGIARGSRSRHNWTVFPDEFLHTITPIFLIRHPALMIPSYYRSALDQVKIGAISRPDSAGGGPSEVEGTIRWNRALYDFYAESFAASGRGQPIVLDADDVMTSGAAIVPKYASLVGLDPSKTRTSWEKGSLDDGTLKPVEKRMLSTLLDTSEVDKSKIAGKDIDITTEAVKWREEFGDEAGRKIERWVREAMPHYEHMRQGRLMPDSDRM</sequence>
<dbReference type="InterPro" id="IPR027417">
    <property type="entry name" value="P-loop_NTPase"/>
</dbReference>
<dbReference type="EMBL" id="KQ964273">
    <property type="protein sequence ID" value="KXJ85874.1"/>
    <property type="molecule type" value="Genomic_DNA"/>
</dbReference>
<dbReference type="SUPFAM" id="SSF52540">
    <property type="entry name" value="P-loop containing nucleoside triphosphate hydrolases"/>
    <property type="match status" value="1"/>
</dbReference>
<keyword evidence="2" id="KW-1185">Reference proteome</keyword>
<dbReference type="Gene3D" id="3.40.50.300">
    <property type="entry name" value="P-loop containing nucleotide triphosphate hydrolases"/>
    <property type="match status" value="1"/>
</dbReference>
<evidence type="ECO:0008006" key="3">
    <source>
        <dbReference type="Google" id="ProtNLM"/>
    </source>
</evidence>
<evidence type="ECO:0000313" key="1">
    <source>
        <dbReference type="EMBL" id="KXJ85874.1"/>
    </source>
</evidence>
<organism evidence="1 2">
    <name type="scientific">Microdochium bolleyi</name>
    <dbReference type="NCBI Taxonomy" id="196109"/>
    <lineage>
        <taxon>Eukaryota</taxon>
        <taxon>Fungi</taxon>
        <taxon>Dikarya</taxon>
        <taxon>Ascomycota</taxon>
        <taxon>Pezizomycotina</taxon>
        <taxon>Sordariomycetes</taxon>
        <taxon>Xylariomycetidae</taxon>
        <taxon>Xylariales</taxon>
        <taxon>Microdochiaceae</taxon>
        <taxon>Microdochium</taxon>
    </lineage>
</organism>
<dbReference type="Proteomes" id="UP000070501">
    <property type="component" value="Unassembled WGS sequence"/>
</dbReference>
<dbReference type="STRING" id="196109.A0A136ILZ8"/>
<dbReference type="PANTHER" id="PTHR48312:SF1">
    <property type="entry name" value="SULFOTRANSFERASE"/>
    <property type="match status" value="1"/>
</dbReference>
<dbReference type="OrthoDB" id="3650366at2759"/>
<dbReference type="PANTHER" id="PTHR48312">
    <property type="match status" value="1"/>
</dbReference>
<accession>A0A136ILZ8</accession>
<dbReference type="InParanoid" id="A0A136ILZ8"/>
<protein>
    <recommendedName>
        <fullName evidence="3">P-loop containing nucleoside triphosphate hydrolase protein</fullName>
    </recommendedName>
</protein>
<proteinExistence type="predicted"/>